<protein>
    <submittedName>
        <fullName evidence="1">Uncharacterized protein</fullName>
    </submittedName>
</protein>
<dbReference type="EMBL" id="BOPF01000019">
    <property type="protein sequence ID" value="GIJ48125.1"/>
    <property type="molecule type" value="Genomic_DNA"/>
</dbReference>
<dbReference type="AlphaFoldDB" id="A0A8J3YQI5"/>
<dbReference type="InterPro" id="IPR041202">
    <property type="entry name" value="BaeRF_family10"/>
</dbReference>
<dbReference type="Pfam" id="PF18854">
    <property type="entry name" value="baeRF_family10"/>
    <property type="match status" value="1"/>
</dbReference>
<organism evidence="1 2">
    <name type="scientific">Virgisporangium aliadipatigenens</name>
    <dbReference type="NCBI Taxonomy" id="741659"/>
    <lineage>
        <taxon>Bacteria</taxon>
        <taxon>Bacillati</taxon>
        <taxon>Actinomycetota</taxon>
        <taxon>Actinomycetes</taxon>
        <taxon>Micromonosporales</taxon>
        <taxon>Micromonosporaceae</taxon>
        <taxon>Virgisporangium</taxon>
    </lineage>
</organism>
<evidence type="ECO:0000313" key="1">
    <source>
        <dbReference type="EMBL" id="GIJ48125.1"/>
    </source>
</evidence>
<accession>A0A8J3YQI5</accession>
<comment type="caution">
    <text evidence="1">The sequence shown here is derived from an EMBL/GenBank/DDBJ whole genome shotgun (WGS) entry which is preliminary data.</text>
</comment>
<dbReference type="Proteomes" id="UP000619260">
    <property type="component" value="Unassembled WGS sequence"/>
</dbReference>
<reference evidence="1" key="1">
    <citation type="submission" date="2021-01" db="EMBL/GenBank/DDBJ databases">
        <title>Whole genome shotgun sequence of Virgisporangium aliadipatigenens NBRC 105644.</title>
        <authorList>
            <person name="Komaki H."/>
            <person name="Tamura T."/>
        </authorList>
    </citation>
    <scope>NUCLEOTIDE SEQUENCE</scope>
    <source>
        <strain evidence="1">NBRC 105644</strain>
    </source>
</reference>
<sequence length="381" mass="39641">MLRELAELTDPAGVLSVYATADPGTGSAVPAWQVRIVNELVALERRLAREGDADRAALLAERLSDVEGELKALIDTTRTGRGRALFVPLNGGPVRRLATQALLGEFVELGPAAHLRPLVAALSAFPPAGVVTVDGRGVRLIDVRLDHATDVELVVYTPRAVEHLDASHTSTTSHGVAAHDVAAQHAADHLGRFLHGAADTVAGRATELGWERLVVCGEPVKVRELTARLPLEVAAHTVSVPRQLAGLSAAEVYAAVASHLRAGRRGVVRSLVENAVSAAHAGGAGALGLADVLTALAQGQVRHLLLAADREWRGRSGPDGALYPEFVAVPGVPEAALRPDAHLGERMIVAALRQGAAVTLLDAADAGPLAEADGAAAVLRW</sequence>
<gene>
    <name evidence="1" type="ORF">Val02_50110</name>
</gene>
<evidence type="ECO:0000313" key="2">
    <source>
        <dbReference type="Proteomes" id="UP000619260"/>
    </source>
</evidence>
<name>A0A8J3YQI5_9ACTN</name>
<keyword evidence="2" id="KW-1185">Reference proteome</keyword>
<proteinExistence type="predicted"/>